<name>A0A9N9WYV3_9DIPT</name>
<evidence type="ECO:0000313" key="11">
    <source>
        <dbReference type="Proteomes" id="UP001153620"/>
    </source>
</evidence>
<dbReference type="PANTHER" id="PTHR11730">
    <property type="entry name" value="AMMONIUM TRANSPORTER"/>
    <property type="match status" value="1"/>
</dbReference>
<dbReference type="GO" id="GO:0005886">
    <property type="term" value="C:plasma membrane"/>
    <property type="evidence" value="ECO:0007669"/>
    <property type="project" value="TreeGrafter"/>
</dbReference>
<dbReference type="Gene3D" id="1.10.3430.10">
    <property type="entry name" value="Ammonium transporter AmtB like domains"/>
    <property type="match status" value="1"/>
</dbReference>
<feature type="transmembrane region" description="Helical" evidence="8">
    <location>
        <begin position="182"/>
        <end position="204"/>
    </location>
</feature>
<feature type="domain" description="Ammonium transporter AmtB-like" evidence="9">
    <location>
        <begin position="36"/>
        <end position="434"/>
    </location>
</feature>
<evidence type="ECO:0000259" key="9">
    <source>
        <dbReference type="Pfam" id="PF00909"/>
    </source>
</evidence>
<feature type="transmembrane region" description="Helical" evidence="8">
    <location>
        <begin position="260"/>
        <end position="281"/>
    </location>
</feature>
<feature type="transmembrane region" description="Helical" evidence="8">
    <location>
        <begin position="288"/>
        <end position="305"/>
    </location>
</feature>
<keyword evidence="5 8" id="KW-1133">Transmembrane helix</keyword>
<dbReference type="AlphaFoldDB" id="A0A9N9WYV3"/>
<keyword evidence="11" id="KW-1185">Reference proteome</keyword>
<feature type="transmembrane region" description="Helical" evidence="8">
    <location>
        <begin position="116"/>
        <end position="138"/>
    </location>
</feature>
<keyword evidence="7" id="KW-0924">Ammonia transport</keyword>
<feature type="transmembrane region" description="Helical" evidence="8">
    <location>
        <begin position="344"/>
        <end position="363"/>
    </location>
</feature>
<evidence type="ECO:0000256" key="6">
    <source>
        <dbReference type="ARBA" id="ARBA00023136"/>
    </source>
</evidence>
<dbReference type="Pfam" id="PF00909">
    <property type="entry name" value="Ammonium_transp"/>
    <property type="match status" value="1"/>
</dbReference>
<dbReference type="OrthoDB" id="534912at2759"/>
<evidence type="ECO:0000256" key="5">
    <source>
        <dbReference type="ARBA" id="ARBA00022989"/>
    </source>
</evidence>
<reference evidence="10" key="2">
    <citation type="submission" date="2022-10" db="EMBL/GenBank/DDBJ databases">
        <authorList>
            <consortium name="ENA_rothamsted_submissions"/>
            <consortium name="culmorum"/>
            <person name="King R."/>
        </authorList>
    </citation>
    <scope>NUCLEOTIDE SEQUENCE</scope>
</reference>
<accession>A0A9N9WYV3</accession>
<evidence type="ECO:0000256" key="4">
    <source>
        <dbReference type="ARBA" id="ARBA00022692"/>
    </source>
</evidence>
<keyword evidence="3" id="KW-0813">Transport</keyword>
<keyword evidence="6 8" id="KW-0472">Membrane</keyword>
<evidence type="ECO:0000256" key="1">
    <source>
        <dbReference type="ARBA" id="ARBA00004141"/>
    </source>
</evidence>
<proteinExistence type="inferred from homology"/>
<feature type="transmembrane region" description="Helical" evidence="8">
    <location>
        <begin position="383"/>
        <end position="408"/>
    </location>
</feature>
<gene>
    <name evidence="10" type="ORF">CHIRRI_LOCUS13897</name>
</gene>
<evidence type="ECO:0000256" key="7">
    <source>
        <dbReference type="ARBA" id="ARBA00023177"/>
    </source>
</evidence>
<feature type="transmembrane region" description="Helical" evidence="8">
    <location>
        <begin position="75"/>
        <end position="96"/>
    </location>
</feature>
<evidence type="ECO:0000256" key="8">
    <source>
        <dbReference type="SAM" id="Phobius"/>
    </source>
</evidence>
<evidence type="ECO:0000256" key="3">
    <source>
        <dbReference type="ARBA" id="ARBA00022448"/>
    </source>
</evidence>
<sequence length="485" mass="52972">MSNFTELFDETFKIFPRNDSYALPGLYELEVGDAAFPLCICLMIFQMQTGFALIESGIVRPKNSVNIMMKNIADVCIGGLAFYIFGFGLAFGRGPFTTPFFGSGDFFPNTKFGDPLTCQVFTLLLYQMSYATTSNTIVSGAVAERVHFSAYCILTFLITILYSLGAGWMWGEHGWLRNLGAVDLSGAVIHIVGGAAGVTCTWFLGPRIDRYKKGREPLPMGNPVFVCIGLFILWWGWIAFNCGCSYGITGGKWHYAARAGVGTALASWGAGTFGIAYSAFLHKGKIDVFEVISGIICALVMINASCYLMPSYLALITGAISAFVSISLLPVLDKFHIDDPIGVFAVHWFGGVWGHLTVGLFSENPVPLTTTAGKEGLLMGGDYYFFLIQCVSSLSLTLLGLLGAYPIIWLTNKIVPLRLDPQSELLGCDIVEHGIVSDPNTGTEKIEDVTNNEFVSTRIADNLDNMKQRKRFGTEMNLNTVSEHL</sequence>
<dbReference type="EMBL" id="OU895880">
    <property type="protein sequence ID" value="CAG9811088.1"/>
    <property type="molecule type" value="Genomic_DNA"/>
</dbReference>
<dbReference type="InterPro" id="IPR024041">
    <property type="entry name" value="NH4_transpt_AmtB-like_dom"/>
</dbReference>
<keyword evidence="4 8" id="KW-0812">Transmembrane</keyword>
<dbReference type="PANTHER" id="PTHR11730:SF58">
    <property type="entry name" value="AMMONIUM TRANSPORTER"/>
    <property type="match status" value="1"/>
</dbReference>
<comment type="similarity">
    <text evidence="2">Belongs to the ammonia transporter channel (TC 1.A.11.2) family.</text>
</comment>
<evidence type="ECO:0000313" key="10">
    <source>
        <dbReference type="EMBL" id="CAG9811088.1"/>
    </source>
</evidence>
<dbReference type="SUPFAM" id="SSF111352">
    <property type="entry name" value="Ammonium transporter"/>
    <property type="match status" value="1"/>
</dbReference>
<organism evidence="10 11">
    <name type="scientific">Chironomus riparius</name>
    <dbReference type="NCBI Taxonomy" id="315576"/>
    <lineage>
        <taxon>Eukaryota</taxon>
        <taxon>Metazoa</taxon>
        <taxon>Ecdysozoa</taxon>
        <taxon>Arthropoda</taxon>
        <taxon>Hexapoda</taxon>
        <taxon>Insecta</taxon>
        <taxon>Pterygota</taxon>
        <taxon>Neoptera</taxon>
        <taxon>Endopterygota</taxon>
        <taxon>Diptera</taxon>
        <taxon>Nematocera</taxon>
        <taxon>Chironomoidea</taxon>
        <taxon>Chironomidae</taxon>
        <taxon>Chironominae</taxon>
        <taxon>Chironomus</taxon>
    </lineage>
</organism>
<feature type="transmembrane region" description="Helical" evidence="8">
    <location>
        <begin position="224"/>
        <end position="248"/>
    </location>
</feature>
<dbReference type="GO" id="GO:0008519">
    <property type="term" value="F:ammonium channel activity"/>
    <property type="evidence" value="ECO:0007669"/>
    <property type="project" value="InterPro"/>
</dbReference>
<comment type="subcellular location">
    <subcellularLocation>
        <location evidence="1">Membrane</location>
        <topology evidence="1">Multi-pass membrane protein</topology>
    </subcellularLocation>
</comment>
<dbReference type="InterPro" id="IPR029020">
    <property type="entry name" value="Ammonium/urea_transptr"/>
</dbReference>
<feature type="transmembrane region" description="Helical" evidence="8">
    <location>
        <begin position="150"/>
        <end position="170"/>
    </location>
</feature>
<evidence type="ECO:0000256" key="2">
    <source>
        <dbReference type="ARBA" id="ARBA00005887"/>
    </source>
</evidence>
<reference evidence="10" key="1">
    <citation type="submission" date="2022-01" db="EMBL/GenBank/DDBJ databases">
        <authorList>
            <person name="King R."/>
        </authorList>
    </citation>
    <scope>NUCLEOTIDE SEQUENCE</scope>
</reference>
<dbReference type="Proteomes" id="UP001153620">
    <property type="component" value="Chromosome 4"/>
</dbReference>
<protein>
    <recommendedName>
        <fullName evidence="9">Ammonium transporter AmtB-like domain-containing protein</fullName>
    </recommendedName>
</protein>
<feature type="transmembrane region" description="Helical" evidence="8">
    <location>
        <begin position="34"/>
        <end position="54"/>
    </location>
</feature>
<dbReference type="FunFam" id="1.10.3430.10:FF:000008">
    <property type="entry name" value="Ammonium transporter"/>
    <property type="match status" value="1"/>
</dbReference>
<dbReference type="GO" id="GO:0097272">
    <property type="term" value="P:ammonium homeostasis"/>
    <property type="evidence" value="ECO:0007669"/>
    <property type="project" value="TreeGrafter"/>
</dbReference>
<feature type="transmembrane region" description="Helical" evidence="8">
    <location>
        <begin position="311"/>
        <end position="332"/>
    </location>
</feature>